<proteinExistence type="predicted"/>
<dbReference type="InterPro" id="IPR016130">
    <property type="entry name" value="Tyr_Pase_AS"/>
</dbReference>
<dbReference type="Gene3D" id="3.90.190.10">
    <property type="entry name" value="Protein tyrosine phosphatase superfamily"/>
    <property type="match status" value="1"/>
</dbReference>
<dbReference type="EMBL" id="JAGGJU010000005">
    <property type="protein sequence ID" value="MBP1850820.1"/>
    <property type="molecule type" value="Genomic_DNA"/>
</dbReference>
<gene>
    <name evidence="1" type="ORF">J2Z17_002257</name>
</gene>
<dbReference type="RefSeq" id="WP_209944914.1">
    <property type="nucleotide sequence ID" value="NZ_JAGGJU010000005.1"/>
</dbReference>
<evidence type="ECO:0008006" key="3">
    <source>
        <dbReference type="Google" id="ProtNLM"/>
    </source>
</evidence>
<comment type="caution">
    <text evidence="1">The sequence shown here is derived from an EMBL/GenBank/DDBJ whole genome shotgun (WGS) entry which is preliminary data.</text>
</comment>
<evidence type="ECO:0000313" key="2">
    <source>
        <dbReference type="Proteomes" id="UP000759443"/>
    </source>
</evidence>
<dbReference type="SUPFAM" id="SSF52799">
    <property type="entry name" value="(Phosphotyrosine protein) phosphatases II"/>
    <property type="match status" value="1"/>
</dbReference>
<sequence>MTAIVVSPLSRIAEMAVRHGAREMVSLLAANQQNFHRPAVIRAERHLKLDLNDITFAGTGDLVAPSERHVAALIDFARGWNRAAPLVVHCWMGVSRSPAAALIASLATAPQEDDAALALRLRAVAPHATPNIRLVEIGDALLERGGRLTAAVKAIGRGAETDGNAPFVLPLYRPDTSAAN</sequence>
<dbReference type="Proteomes" id="UP000759443">
    <property type="component" value="Unassembled WGS sequence"/>
</dbReference>
<accession>A0ABS4DYR6</accession>
<reference evidence="1 2" key="1">
    <citation type="submission" date="2021-03" db="EMBL/GenBank/DDBJ databases">
        <title>Genomic Encyclopedia of Type Strains, Phase IV (KMG-IV): sequencing the most valuable type-strain genomes for metagenomic binning, comparative biology and taxonomic classification.</title>
        <authorList>
            <person name="Goeker M."/>
        </authorList>
    </citation>
    <scope>NUCLEOTIDE SEQUENCE [LARGE SCALE GENOMIC DNA]</scope>
    <source>
        <strain evidence="1 2">DSM 21600</strain>
    </source>
</reference>
<organism evidence="1 2">
    <name type="scientific">Rhizobium halophytocola</name>
    <dbReference type="NCBI Taxonomy" id="735519"/>
    <lineage>
        <taxon>Bacteria</taxon>
        <taxon>Pseudomonadati</taxon>
        <taxon>Pseudomonadota</taxon>
        <taxon>Alphaproteobacteria</taxon>
        <taxon>Hyphomicrobiales</taxon>
        <taxon>Rhizobiaceae</taxon>
        <taxon>Rhizobium/Agrobacterium group</taxon>
        <taxon>Rhizobium</taxon>
    </lineage>
</organism>
<dbReference type="PROSITE" id="PS00383">
    <property type="entry name" value="TYR_PHOSPHATASE_1"/>
    <property type="match status" value="1"/>
</dbReference>
<dbReference type="InterPro" id="IPR029021">
    <property type="entry name" value="Prot-tyrosine_phosphatase-like"/>
</dbReference>
<keyword evidence="2" id="KW-1185">Reference proteome</keyword>
<protein>
    <recommendedName>
        <fullName evidence="3">Protein tyrosine phosphatase</fullName>
    </recommendedName>
</protein>
<name>A0ABS4DYR6_9HYPH</name>
<evidence type="ECO:0000313" key="1">
    <source>
        <dbReference type="EMBL" id="MBP1850820.1"/>
    </source>
</evidence>